<name>G9KUL2_MUSPF</name>
<dbReference type="EMBL" id="JP019993">
    <property type="protein sequence ID" value="AES08591.1"/>
    <property type="molecule type" value="mRNA"/>
</dbReference>
<feature type="non-terminal residue" evidence="2">
    <location>
        <position position="1"/>
    </location>
</feature>
<feature type="non-terminal residue" evidence="2">
    <location>
        <position position="77"/>
    </location>
</feature>
<dbReference type="AlphaFoldDB" id="G9KUL2"/>
<evidence type="ECO:0000256" key="1">
    <source>
        <dbReference type="SAM" id="MobiDB-lite"/>
    </source>
</evidence>
<protein>
    <submittedName>
        <fullName evidence="2">Transducer of ERBB2, 1</fullName>
    </submittedName>
</protein>
<evidence type="ECO:0000313" key="2">
    <source>
        <dbReference type="EMBL" id="AES08591.1"/>
    </source>
</evidence>
<reference evidence="2" key="1">
    <citation type="journal article" date="2013" name="J. Virol.">
        <title>Sequencing, annotation, and characterization of the influenza ferret infectome.</title>
        <authorList>
            <person name="Leon A.J."/>
            <person name="Banner D."/>
            <person name="Xu L."/>
            <person name="Ran L."/>
            <person name="Peng Z."/>
            <person name="Yi K."/>
            <person name="Chen C."/>
            <person name="Xu F."/>
            <person name="Huang J."/>
            <person name="Zhao Z."/>
            <person name="Lin Z."/>
            <person name="Huang S.H."/>
            <person name="Fang Y."/>
            <person name="Kelvin A.A."/>
            <person name="Ross T.M."/>
            <person name="Farooqui A."/>
            <person name="Kelvin D.J."/>
        </authorList>
    </citation>
    <scope>NUCLEOTIDE SEQUENCE</scope>
    <source>
        <tissue evidence="2">Lungs</tissue>
    </source>
</reference>
<feature type="region of interest" description="Disordered" evidence="1">
    <location>
        <begin position="32"/>
        <end position="77"/>
    </location>
</feature>
<organism evidence="2">
    <name type="scientific">Mustela putorius furo</name>
    <name type="common">European domestic ferret</name>
    <name type="synonym">Mustela furo</name>
    <dbReference type="NCBI Taxonomy" id="9669"/>
    <lineage>
        <taxon>Eukaryota</taxon>
        <taxon>Metazoa</taxon>
        <taxon>Chordata</taxon>
        <taxon>Craniata</taxon>
        <taxon>Vertebrata</taxon>
        <taxon>Euteleostomi</taxon>
        <taxon>Mammalia</taxon>
        <taxon>Eutheria</taxon>
        <taxon>Laurasiatheria</taxon>
        <taxon>Carnivora</taxon>
        <taxon>Caniformia</taxon>
        <taxon>Musteloidea</taxon>
        <taxon>Mustelidae</taxon>
        <taxon>Mustelinae</taxon>
        <taxon>Mustela</taxon>
    </lineage>
</organism>
<sequence>EALARRAVVVLRGCWAGHRAVWRSERARLTCPRHPEPQGASSRVPEARAEAPVLRPATPSCIQPAGRCRSSRAPALP</sequence>
<accession>G9KUL2</accession>
<proteinExistence type="evidence at transcript level"/>